<dbReference type="Proteomes" id="UP000620591">
    <property type="component" value="Unassembled WGS sequence"/>
</dbReference>
<dbReference type="Pfam" id="PF02653">
    <property type="entry name" value="BPD_transp_2"/>
    <property type="match status" value="1"/>
</dbReference>
<protein>
    <recommendedName>
        <fullName evidence="10">Xylose transport system permease protein XylH</fullName>
    </recommendedName>
</protein>
<dbReference type="RefSeq" id="WP_154597271.1">
    <property type="nucleotide sequence ID" value="NZ_JACTVM010000003.1"/>
</dbReference>
<evidence type="ECO:0000256" key="7">
    <source>
        <dbReference type="ARBA" id="ARBA00022989"/>
    </source>
</evidence>
<gene>
    <name evidence="12" type="ORF">IBG24_11565</name>
</gene>
<evidence type="ECO:0000256" key="9">
    <source>
        <dbReference type="ARBA" id="ARBA00035611"/>
    </source>
</evidence>
<evidence type="ECO:0000256" key="10">
    <source>
        <dbReference type="ARBA" id="ARBA00035686"/>
    </source>
</evidence>
<feature type="transmembrane region" description="Helical" evidence="11">
    <location>
        <begin position="73"/>
        <end position="93"/>
    </location>
</feature>
<feature type="transmembrane region" description="Helical" evidence="11">
    <location>
        <begin position="190"/>
        <end position="212"/>
    </location>
</feature>
<comment type="function">
    <text evidence="9">Part of the binding-protein-dependent transport system for D-xylose. Probably responsible for the translocation of the substrate across the membrane.</text>
</comment>
<dbReference type="PANTHER" id="PTHR32196">
    <property type="entry name" value="ABC TRANSPORTER PERMEASE PROTEIN YPHD-RELATED-RELATED"/>
    <property type="match status" value="1"/>
</dbReference>
<evidence type="ECO:0000313" key="13">
    <source>
        <dbReference type="Proteomes" id="UP000620591"/>
    </source>
</evidence>
<evidence type="ECO:0000256" key="6">
    <source>
        <dbReference type="ARBA" id="ARBA00022692"/>
    </source>
</evidence>
<feature type="transmembrane region" description="Helical" evidence="11">
    <location>
        <begin position="233"/>
        <end position="251"/>
    </location>
</feature>
<dbReference type="GO" id="GO:0005886">
    <property type="term" value="C:plasma membrane"/>
    <property type="evidence" value="ECO:0007669"/>
    <property type="project" value="UniProtKB-SubCell"/>
</dbReference>
<feature type="transmembrane region" description="Helical" evidence="11">
    <location>
        <begin position="122"/>
        <end position="144"/>
    </location>
</feature>
<evidence type="ECO:0000256" key="11">
    <source>
        <dbReference type="SAM" id="Phobius"/>
    </source>
</evidence>
<dbReference type="EMBL" id="JACTVM010000003">
    <property type="protein sequence ID" value="MBC9226959.1"/>
    <property type="molecule type" value="Genomic_DNA"/>
</dbReference>
<sequence length="416" mass="42901">MTTPEGLSPVAADLQDERLRTSEGLGGFVRSLGERIRGGDLGVLPVIVGLVVIWTVFQSLNSSFLSSANLGNLLMESAAVGVISLGIVCVLLVGEIDLSVGSVSGLSAAILGVSFVQHDWPVWLAVLASLAAGATIGFVYSVVYTRFGVPSFVISLAGLLGFLGLQLKVLGPSGTINLPFDSPIVKLGQLWFVPATLSYVLVVLAAAGFFLARFGRSRARAAAGLSSVPVSHLALQAGAMAVVLLAAAWYMNQARGIGWMFVLFVGLVLAMHYALTRTRWGRSVFAVGGNEEAARRAGVNVNRVYMTVFMLASTLAALGGVLAAGRLAAAAQSSGTGDVNLNAIAAAVIGGTSLFGGRGSAFAALLGILVISSISSGLTLVNLDSSWRFMVTGGVLLLAVILDSVARRSRVSHGRA</sequence>
<comment type="caution">
    <text evidence="12">The sequence shown here is derived from an EMBL/GenBank/DDBJ whole genome shotgun (WGS) entry which is preliminary data.</text>
</comment>
<keyword evidence="8 11" id="KW-0472">Membrane</keyword>
<evidence type="ECO:0000313" key="12">
    <source>
        <dbReference type="EMBL" id="MBC9226959.1"/>
    </source>
</evidence>
<dbReference type="CDD" id="cd06579">
    <property type="entry name" value="TM_PBP1_transp_AraH_like"/>
    <property type="match status" value="1"/>
</dbReference>
<feature type="transmembrane region" description="Helical" evidence="11">
    <location>
        <begin position="257"/>
        <end position="275"/>
    </location>
</feature>
<evidence type="ECO:0000256" key="3">
    <source>
        <dbReference type="ARBA" id="ARBA00022475"/>
    </source>
</evidence>
<feature type="transmembrane region" description="Helical" evidence="11">
    <location>
        <begin position="41"/>
        <end position="61"/>
    </location>
</feature>
<evidence type="ECO:0000256" key="2">
    <source>
        <dbReference type="ARBA" id="ARBA00022448"/>
    </source>
</evidence>
<name>A0A8I0K2V4_9ACTN</name>
<evidence type="ECO:0000256" key="1">
    <source>
        <dbReference type="ARBA" id="ARBA00004651"/>
    </source>
</evidence>
<dbReference type="InterPro" id="IPR001851">
    <property type="entry name" value="ABC_transp_permease"/>
</dbReference>
<proteinExistence type="predicted"/>
<feature type="transmembrane region" description="Helical" evidence="11">
    <location>
        <begin position="362"/>
        <end position="381"/>
    </location>
</feature>
<keyword evidence="5" id="KW-0762">Sugar transport</keyword>
<feature type="transmembrane region" description="Helical" evidence="11">
    <location>
        <begin position="387"/>
        <end position="406"/>
    </location>
</feature>
<accession>A0A8I0K2V4</accession>
<keyword evidence="2" id="KW-0813">Transport</keyword>
<dbReference type="AlphaFoldDB" id="A0A8I0K2V4"/>
<evidence type="ECO:0000256" key="8">
    <source>
        <dbReference type="ARBA" id="ARBA00023136"/>
    </source>
</evidence>
<keyword evidence="6 11" id="KW-0812">Transmembrane</keyword>
<reference evidence="12" key="1">
    <citation type="submission" date="2020-09" db="EMBL/GenBank/DDBJ databases">
        <title>Novel species in genus Aeromicrobium.</title>
        <authorList>
            <person name="Zhang G."/>
        </authorList>
    </citation>
    <scope>NUCLEOTIDE SEQUENCE</scope>
    <source>
        <strain evidence="12">Zg-636</strain>
    </source>
</reference>
<dbReference type="GO" id="GO:0022857">
    <property type="term" value="F:transmembrane transporter activity"/>
    <property type="evidence" value="ECO:0007669"/>
    <property type="project" value="InterPro"/>
</dbReference>
<comment type="subcellular location">
    <subcellularLocation>
        <location evidence="1">Cell membrane</location>
        <topology evidence="1">Multi-pass membrane protein</topology>
    </subcellularLocation>
</comment>
<feature type="transmembrane region" description="Helical" evidence="11">
    <location>
        <begin position="304"/>
        <end position="327"/>
    </location>
</feature>
<keyword evidence="7 11" id="KW-1133">Transmembrane helix</keyword>
<evidence type="ECO:0000256" key="5">
    <source>
        <dbReference type="ARBA" id="ARBA00022597"/>
    </source>
</evidence>
<organism evidence="12 13">
    <name type="scientific">Aeromicrobium senzhongii</name>
    <dbReference type="NCBI Taxonomy" id="2663859"/>
    <lineage>
        <taxon>Bacteria</taxon>
        <taxon>Bacillati</taxon>
        <taxon>Actinomycetota</taxon>
        <taxon>Actinomycetes</taxon>
        <taxon>Propionibacteriales</taxon>
        <taxon>Nocardioidaceae</taxon>
        <taxon>Aeromicrobium</taxon>
    </lineage>
</organism>
<keyword evidence="4" id="KW-0997">Cell inner membrane</keyword>
<feature type="transmembrane region" description="Helical" evidence="11">
    <location>
        <begin position="151"/>
        <end position="170"/>
    </location>
</feature>
<feature type="transmembrane region" description="Helical" evidence="11">
    <location>
        <begin position="339"/>
        <end position="355"/>
    </location>
</feature>
<evidence type="ECO:0000256" key="4">
    <source>
        <dbReference type="ARBA" id="ARBA00022519"/>
    </source>
</evidence>
<dbReference type="PANTHER" id="PTHR32196:SF32">
    <property type="entry name" value="XYLOSE TRANSPORT SYSTEM PERMEASE PROTEIN XYLH"/>
    <property type="match status" value="1"/>
</dbReference>
<keyword evidence="3" id="KW-1003">Cell membrane</keyword>